<dbReference type="GO" id="GO:0006457">
    <property type="term" value="P:protein folding"/>
    <property type="evidence" value="ECO:0007669"/>
    <property type="project" value="TreeGrafter"/>
</dbReference>
<dbReference type="PANTHER" id="PTHR11071">
    <property type="entry name" value="PEPTIDYL-PROLYL CIS-TRANS ISOMERASE"/>
    <property type="match status" value="1"/>
</dbReference>
<comment type="function">
    <text evidence="1">PPIases accelerate the folding of proteins. It catalyzes the cis-trans isomerization of proline imidic peptide bonds in oligopeptides.</text>
</comment>
<accession>A0A0A9W7W7</accession>
<dbReference type="GO" id="GO:0003755">
    <property type="term" value="F:peptidyl-prolyl cis-trans isomerase activity"/>
    <property type="evidence" value="ECO:0007669"/>
    <property type="project" value="UniProtKB-UniRule"/>
</dbReference>
<dbReference type="EMBL" id="GDHC01011040">
    <property type="protein sequence ID" value="JAQ07589.1"/>
    <property type="molecule type" value="Transcribed_RNA"/>
</dbReference>
<dbReference type="EMBL" id="GBHO01041035">
    <property type="protein sequence ID" value="JAG02569.1"/>
    <property type="molecule type" value="Transcribed_RNA"/>
</dbReference>
<dbReference type="InterPro" id="IPR002130">
    <property type="entry name" value="Cyclophilin-type_PPIase_dom"/>
</dbReference>
<evidence type="ECO:0000313" key="3">
    <source>
        <dbReference type="EMBL" id="JAG02568.1"/>
    </source>
</evidence>
<evidence type="ECO:0000259" key="2">
    <source>
        <dbReference type="PROSITE" id="PS50072"/>
    </source>
</evidence>
<keyword evidence="1" id="KW-0697">Rotamase</keyword>
<dbReference type="PANTHER" id="PTHR11071:SF561">
    <property type="entry name" value="PEPTIDYL-PROLYL CIS-TRANS ISOMERASE D-RELATED"/>
    <property type="match status" value="1"/>
</dbReference>
<comment type="catalytic activity">
    <reaction evidence="1">
        <text>[protein]-peptidylproline (omega=180) = [protein]-peptidylproline (omega=0)</text>
        <dbReference type="Rhea" id="RHEA:16237"/>
        <dbReference type="Rhea" id="RHEA-COMP:10747"/>
        <dbReference type="Rhea" id="RHEA-COMP:10748"/>
        <dbReference type="ChEBI" id="CHEBI:83833"/>
        <dbReference type="ChEBI" id="CHEBI:83834"/>
        <dbReference type="EC" id="5.2.1.8"/>
    </reaction>
</comment>
<dbReference type="Gene3D" id="2.40.100.10">
    <property type="entry name" value="Cyclophilin-like"/>
    <property type="match status" value="1"/>
</dbReference>
<dbReference type="AlphaFoldDB" id="A0A0A9W7W7"/>
<comment type="similarity">
    <text evidence="1">Belongs to the cyclophilin-type PPIase family.</text>
</comment>
<reference evidence="3" key="1">
    <citation type="journal article" date="2014" name="PLoS ONE">
        <title>Transcriptome-Based Identification of ABC Transporters in the Western Tarnished Plant Bug Lygus hesperus.</title>
        <authorList>
            <person name="Hull J.J."/>
            <person name="Chaney K."/>
            <person name="Geib S.M."/>
            <person name="Fabrick J.A."/>
            <person name="Brent C.S."/>
            <person name="Walsh D."/>
            <person name="Lavine L.C."/>
        </authorList>
    </citation>
    <scope>NUCLEOTIDE SEQUENCE</scope>
</reference>
<reference evidence="3" key="2">
    <citation type="submission" date="2014-07" db="EMBL/GenBank/DDBJ databases">
        <authorList>
            <person name="Hull J."/>
        </authorList>
    </citation>
    <scope>NUCLEOTIDE SEQUENCE</scope>
</reference>
<organism evidence="3">
    <name type="scientific">Lygus hesperus</name>
    <name type="common">Western plant bug</name>
    <dbReference type="NCBI Taxonomy" id="30085"/>
    <lineage>
        <taxon>Eukaryota</taxon>
        <taxon>Metazoa</taxon>
        <taxon>Ecdysozoa</taxon>
        <taxon>Arthropoda</taxon>
        <taxon>Hexapoda</taxon>
        <taxon>Insecta</taxon>
        <taxon>Pterygota</taxon>
        <taxon>Neoptera</taxon>
        <taxon>Paraneoptera</taxon>
        <taxon>Hemiptera</taxon>
        <taxon>Heteroptera</taxon>
        <taxon>Panheteroptera</taxon>
        <taxon>Cimicomorpha</taxon>
        <taxon>Miridae</taxon>
        <taxon>Mirini</taxon>
        <taxon>Lygus</taxon>
    </lineage>
</organism>
<dbReference type="SUPFAM" id="SSF50891">
    <property type="entry name" value="Cyclophilin-like"/>
    <property type="match status" value="1"/>
</dbReference>
<protein>
    <recommendedName>
        <fullName evidence="1">Peptidyl-prolyl cis-trans isomerase</fullName>
        <shortName evidence="1">PPIase</shortName>
        <ecNumber evidence="1">5.2.1.8</ecNumber>
    </recommendedName>
</protein>
<evidence type="ECO:0000256" key="1">
    <source>
        <dbReference type="RuleBase" id="RU363019"/>
    </source>
</evidence>
<evidence type="ECO:0000313" key="5">
    <source>
        <dbReference type="EMBL" id="JAQ07589.1"/>
    </source>
</evidence>
<feature type="domain" description="PPIase cyclophilin-type" evidence="2">
    <location>
        <begin position="1"/>
        <end position="106"/>
    </location>
</feature>
<dbReference type="EMBL" id="GBHO01041036">
    <property type="protein sequence ID" value="JAG02568.1"/>
    <property type="molecule type" value="Transcribed_RNA"/>
</dbReference>
<evidence type="ECO:0000313" key="4">
    <source>
        <dbReference type="EMBL" id="JAG02569.1"/>
    </source>
</evidence>
<name>A0A0A9W7W7_LYGHE</name>
<dbReference type="GO" id="GO:0005737">
    <property type="term" value="C:cytoplasm"/>
    <property type="evidence" value="ECO:0007669"/>
    <property type="project" value="TreeGrafter"/>
</dbReference>
<dbReference type="InterPro" id="IPR029000">
    <property type="entry name" value="Cyclophilin-like_dom_sf"/>
</dbReference>
<dbReference type="PRINTS" id="PR00153">
    <property type="entry name" value="CSAPPISMRASE"/>
</dbReference>
<gene>
    <name evidence="3" type="primary">CYP3_0</name>
    <name evidence="4" type="synonym">CYP3_1</name>
    <name evidence="4" type="ORF">CM83_8552</name>
    <name evidence="3" type="ORF">CM83_8555</name>
    <name evidence="5" type="ORF">g.6068</name>
</gene>
<dbReference type="Pfam" id="PF00160">
    <property type="entry name" value="Pro_isomerase"/>
    <property type="match status" value="1"/>
</dbReference>
<dbReference type="EC" id="5.2.1.8" evidence="1"/>
<dbReference type="PROSITE" id="PS50072">
    <property type="entry name" value="CSA_PPIASE_2"/>
    <property type="match status" value="1"/>
</dbReference>
<reference evidence="5" key="3">
    <citation type="journal article" date="2016" name="Gigascience">
        <title>De novo construction of an expanded transcriptome assembly for the western tarnished plant bug, Lygus hesperus.</title>
        <authorList>
            <person name="Tassone E.E."/>
            <person name="Geib S.M."/>
            <person name="Hall B."/>
            <person name="Fabrick J.A."/>
            <person name="Brent C.S."/>
            <person name="Hull J.J."/>
        </authorList>
    </citation>
    <scope>NUCLEOTIDE SEQUENCE</scope>
</reference>
<keyword evidence="1 3" id="KW-0413">Isomerase</keyword>
<sequence length="107" mass="11084">MIQGGDIVNNDGTGIASIYNGIAFDNENFTVKCTGPGFVAMANSGGPNTNGCQFFITTGPANWINGQNVVFGHVLEGMAVVRKIDSVPCNVNGAPRHAVVIAQCGEL</sequence>
<proteinExistence type="inferred from homology"/>
<dbReference type="GO" id="GO:0016018">
    <property type="term" value="F:cyclosporin A binding"/>
    <property type="evidence" value="ECO:0007669"/>
    <property type="project" value="TreeGrafter"/>
</dbReference>